<dbReference type="Pfam" id="PF09952">
    <property type="entry name" value="AbiEi_2"/>
    <property type="match status" value="1"/>
</dbReference>
<keyword evidence="2" id="KW-1185">Reference proteome</keyword>
<dbReference type="Proteomes" id="UP000194432">
    <property type="component" value="Chromosome 1"/>
</dbReference>
<evidence type="ECO:0008006" key="3">
    <source>
        <dbReference type="Google" id="ProtNLM"/>
    </source>
</evidence>
<evidence type="ECO:0000313" key="2">
    <source>
        <dbReference type="Proteomes" id="UP000194432"/>
    </source>
</evidence>
<name>A0A240U3R0_9BURK</name>
<dbReference type="RefSeq" id="WP_094098008.1">
    <property type="nucleotide sequence ID" value="NZ_CP021361.1"/>
</dbReference>
<accession>A0A240U3R0</accession>
<dbReference type="AlphaFoldDB" id="A0A240U3R0"/>
<gene>
    <name evidence="1" type="ORF">CBP34_10540</name>
</gene>
<evidence type="ECO:0000313" key="1">
    <source>
        <dbReference type="EMBL" id="ART52008.1"/>
    </source>
</evidence>
<reference evidence="1 2" key="1">
    <citation type="submission" date="2017-05" db="EMBL/GenBank/DDBJ databases">
        <title>Polyphasic characterization of four soil-derived phenanthrene-degrading Acidovorax strains and proposal of Acidovorax phenanthrenivorans sp. nov.</title>
        <authorList>
            <person name="Singleton D.R."/>
            <person name="Lee J."/>
            <person name="Dickey A.N."/>
            <person name="Stroud A."/>
            <person name="Scholl E.H."/>
            <person name="Wright F.A."/>
            <person name="Aitken M.D."/>
        </authorList>
    </citation>
    <scope>NUCLEOTIDE SEQUENCE [LARGE SCALE GENOMIC DNA]</scope>
    <source>
        <strain evidence="1">NA3</strain>
    </source>
</reference>
<proteinExistence type="predicted"/>
<protein>
    <recommendedName>
        <fullName evidence="3">Transcriptional regulator</fullName>
    </recommendedName>
</protein>
<dbReference type="InterPro" id="IPR019238">
    <property type="entry name" value="AbiEi_2"/>
</dbReference>
<sequence>MDKTPPPPETLLLNAALQAARDLGLDAQWEPIQPQGGVAHADAVLQIGRGGKGQRYVVEVRRQLRPANLGAALHQLDRQAAAHSLPGLLVADYIRQDMADALRKQGREFVDTVGNAFIQQPHVLVWATGRKPLTKAAAPQVGRAFQSTGLQVLFALLCHPEWVNLPYRELAARAGVAHGTVGWVMPDLQSQGFVADLNGKRGTRRLFDGERLLAQWADAYARQLRPRTLLGRYYVPAIADWQEWPLAQHGAQWGGEPAGALLTSYLTPGELTMYADKLPGPLAARYRFAKEPDVAHKAVVEVRRRFWHFPQDEMAGPCVPPVLVYADLMATGDARCLETAKRLYEDHVARLIRQV</sequence>
<dbReference type="KEGG" id="acin:CBP34_10540"/>
<organism evidence="1 2">
    <name type="scientific">Acidovorax carolinensis</name>
    <dbReference type="NCBI Taxonomy" id="553814"/>
    <lineage>
        <taxon>Bacteria</taxon>
        <taxon>Pseudomonadati</taxon>
        <taxon>Pseudomonadota</taxon>
        <taxon>Betaproteobacteria</taxon>
        <taxon>Burkholderiales</taxon>
        <taxon>Comamonadaceae</taxon>
        <taxon>Acidovorax</taxon>
    </lineage>
</organism>
<dbReference type="EMBL" id="CP021361">
    <property type="protein sequence ID" value="ART52008.1"/>
    <property type="molecule type" value="Genomic_DNA"/>
</dbReference>